<keyword evidence="8" id="KW-0479">Metal-binding</keyword>
<keyword evidence="7 10" id="KW-0560">Oxidoreductase</keyword>
<evidence type="ECO:0000256" key="6">
    <source>
        <dbReference type="ARBA" id="ARBA00022827"/>
    </source>
</evidence>
<feature type="binding site" evidence="8">
    <location>
        <position position="272"/>
    </location>
    <ligand>
        <name>Zn(2+)</name>
        <dbReference type="ChEBI" id="CHEBI:29105"/>
    </ligand>
</feature>
<dbReference type="InterPro" id="IPR003726">
    <property type="entry name" value="HCY_dom"/>
</dbReference>
<evidence type="ECO:0000259" key="9">
    <source>
        <dbReference type="PROSITE" id="PS50970"/>
    </source>
</evidence>
<keyword evidence="8" id="KW-0862">Zinc</keyword>
<dbReference type="Pfam" id="PF02574">
    <property type="entry name" value="S-methyl_trans"/>
    <property type="match status" value="1"/>
</dbReference>
<organism evidence="10 11">
    <name type="scientific">candidate division TA06 bacterium</name>
    <dbReference type="NCBI Taxonomy" id="2250710"/>
    <lineage>
        <taxon>Bacteria</taxon>
        <taxon>Bacteria division TA06</taxon>
    </lineage>
</organism>
<dbReference type="InterPro" id="IPR003171">
    <property type="entry name" value="Mehydrof_redctse-like"/>
</dbReference>
<evidence type="ECO:0000313" key="11">
    <source>
        <dbReference type="Proteomes" id="UP000315525"/>
    </source>
</evidence>
<dbReference type="PANTHER" id="PTHR11103">
    <property type="entry name" value="SLR1189 PROTEIN"/>
    <property type="match status" value="1"/>
</dbReference>
<dbReference type="PANTHER" id="PTHR11103:SF18">
    <property type="entry name" value="SLR1189 PROTEIN"/>
    <property type="match status" value="1"/>
</dbReference>
<comment type="pathway">
    <text evidence="2">One-carbon metabolism; tetrahydrofolate interconversion.</text>
</comment>
<protein>
    <submittedName>
        <fullName evidence="10">Bifunctional homocysteine S-methyltransferase/methylenetetrahydrofolate reductase</fullName>
        <ecNumber evidence="10">1.5.1.20</ecNumber>
        <ecNumber evidence="10">2.1.1.10</ecNumber>
    </submittedName>
</protein>
<dbReference type="SUPFAM" id="SSF82282">
    <property type="entry name" value="Homocysteine S-methyltransferase"/>
    <property type="match status" value="1"/>
</dbReference>
<keyword evidence="6" id="KW-0274">FAD</keyword>
<accession>A0A523USZ1</accession>
<dbReference type="GO" id="GO:0008168">
    <property type="term" value="F:methyltransferase activity"/>
    <property type="evidence" value="ECO:0007669"/>
    <property type="project" value="UniProtKB-UniRule"/>
</dbReference>
<keyword evidence="4" id="KW-0285">Flavoprotein</keyword>
<dbReference type="CDD" id="cd00537">
    <property type="entry name" value="MTHFR"/>
    <property type="match status" value="1"/>
</dbReference>
<dbReference type="GO" id="GO:0006555">
    <property type="term" value="P:methionine metabolic process"/>
    <property type="evidence" value="ECO:0007669"/>
    <property type="project" value="InterPro"/>
</dbReference>
<dbReference type="UniPathway" id="UPA00193"/>
<dbReference type="Gene3D" id="3.20.20.220">
    <property type="match status" value="1"/>
</dbReference>
<dbReference type="Pfam" id="PF02219">
    <property type="entry name" value="MTHFR"/>
    <property type="match status" value="1"/>
</dbReference>
<dbReference type="InterPro" id="IPR036589">
    <property type="entry name" value="HCY_dom_sf"/>
</dbReference>
<dbReference type="SUPFAM" id="SSF51730">
    <property type="entry name" value="FAD-linked oxidoreductase"/>
    <property type="match status" value="1"/>
</dbReference>
<dbReference type="EC" id="1.5.1.20" evidence="10"/>
<dbReference type="GO" id="GO:0032259">
    <property type="term" value="P:methylation"/>
    <property type="evidence" value="ECO:0007669"/>
    <property type="project" value="UniProtKB-KW"/>
</dbReference>
<feature type="binding site" evidence="8">
    <location>
        <position position="206"/>
    </location>
    <ligand>
        <name>Zn(2+)</name>
        <dbReference type="ChEBI" id="CHEBI:29105"/>
    </ligand>
</feature>
<evidence type="ECO:0000256" key="4">
    <source>
        <dbReference type="ARBA" id="ARBA00022630"/>
    </source>
</evidence>
<dbReference type="AlphaFoldDB" id="A0A523USZ1"/>
<sequence>MQPFREFLKKNLLLFDGGNGTEFYKRGVFINRCFDELNLSDEAMVTDVHKQYIEAGAEAIETNTFGANRLKLSKHGLDDKLFEMNHRGVEIAREVTQGRAYVAGAIGPLGIRIEPWGKTAREEAREIFKEQAKALLEGGVDLFLLETFLELSPLEQAVLAVREICDLPIIAQLTIREDGSTPFGTPVEMYTKEMSSWDVDVIGLNCSVGPEAMLEAVEAMAARTEKPRSTMPNAGKPKEIEGRNIYLSSPDYFAEYARRFALAGVKVIGGCCGTTPKDIRAAKAAIKALKPVEHGGQWKQVTVEAAPVKLVPQVEKSGLARKISKGEFVEVVEITPPRGCDPSKVLKAAKALMEAGIDAVNIPDGPRASSRMSPLALATTMERETGIESVLHYCCRDRNLLGMQSDLLGAYTLGIRNLLLITGDPPKLGDYPDATAVFDVDSIGLVNVVNRLNHGRDIGDNAFGDPTGFFIGVGVNPQAHNLDYEIRRFWYKVDAGAEFAITQPVFDPEALLSFLEKISHCRIPIIAGIWPLASLRNAEFLRSEVPGIYIPDSVMERMKKAEEKGEAAREGINIARESLLEVRDSVQGVQVSTPFGKYERAIEVIKAMRDDE</sequence>
<evidence type="ECO:0000256" key="2">
    <source>
        <dbReference type="ARBA" id="ARBA00004777"/>
    </source>
</evidence>
<comment type="caution">
    <text evidence="10">The sequence shown here is derived from an EMBL/GenBank/DDBJ whole genome shotgun (WGS) entry which is preliminary data.</text>
</comment>
<evidence type="ECO:0000256" key="7">
    <source>
        <dbReference type="ARBA" id="ARBA00023002"/>
    </source>
</evidence>
<evidence type="ECO:0000256" key="8">
    <source>
        <dbReference type="PROSITE-ProRule" id="PRU00333"/>
    </source>
</evidence>
<comment type="cofactor">
    <cofactor evidence="1">
        <name>FAD</name>
        <dbReference type="ChEBI" id="CHEBI:57692"/>
    </cofactor>
</comment>
<evidence type="ECO:0000256" key="5">
    <source>
        <dbReference type="ARBA" id="ARBA00022679"/>
    </source>
</evidence>
<dbReference type="GO" id="GO:0004489">
    <property type="term" value="F:methylenetetrahydrofolate reductase [NAD(P)H] activity"/>
    <property type="evidence" value="ECO:0007669"/>
    <property type="project" value="UniProtKB-EC"/>
</dbReference>
<name>A0A523USZ1_UNCT6</name>
<comment type="cofactor">
    <cofactor evidence="8">
        <name>Zn(2+)</name>
        <dbReference type="ChEBI" id="CHEBI:29105"/>
    </cofactor>
</comment>
<dbReference type="NCBIfam" id="NF006396">
    <property type="entry name" value="PRK08645.1"/>
    <property type="match status" value="1"/>
</dbReference>
<dbReference type="Proteomes" id="UP000315525">
    <property type="component" value="Unassembled WGS sequence"/>
</dbReference>
<dbReference type="InterPro" id="IPR029041">
    <property type="entry name" value="FAD-linked_oxidoreductase-like"/>
</dbReference>
<evidence type="ECO:0000256" key="3">
    <source>
        <dbReference type="ARBA" id="ARBA00022603"/>
    </source>
</evidence>
<dbReference type="EMBL" id="SOJN01000078">
    <property type="protein sequence ID" value="TET45654.1"/>
    <property type="molecule type" value="Genomic_DNA"/>
</dbReference>
<keyword evidence="5 8" id="KW-0808">Transferase</keyword>
<proteinExistence type="predicted"/>
<dbReference type="EC" id="2.1.1.10" evidence="10"/>
<feature type="domain" description="Hcy-binding" evidence="9">
    <location>
        <begin position="1"/>
        <end position="286"/>
    </location>
</feature>
<evidence type="ECO:0000313" key="10">
    <source>
        <dbReference type="EMBL" id="TET45654.1"/>
    </source>
</evidence>
<evidence type="ECO:0000256" key="1">
    <source>
        <dbReference type="ARBA" id="ARBA00001974"/>
    </source>
</evidence>
<reference evidence="10 11" key="1">
    <citation type="submission" date="2019-03" db="EMBL/GenBank/DDBJ databases">
        <title>Metabolic potential of uncultured bacteria and archaea associated with petroleum seepage in deep-sea sediments.</title>
        <authorList>
            <person name="Dong X."/>
            <person name="Hubert C."/>
        </authorList>
    </citation>
    <scope>NUCLEOTIDE SEQUENCE [LARGE SCALE GENOMIC DNA]</scope>
    <source>
        <strain evidence="10">E44_bin18</strain>
    </source>
</reference>
<dbReference type="PROSITE" id="PS50970">
    <property type="entry name" value="HCY"/>
    <property type="match status" value="1"/>
</dbReference>
<feature type="binding site" evidence="8">
    <location>
        <position position="271"/>
    </location>
    <ligand>
        <name>Zn(2+)</name>
        <dbReference type="ChEBI" id="CHEBI:29105"/>
    </ligand>
</feature>
<dbReference type="GO" id="GO:0035999">
    <property type="term" value="P:tetrahydrofolate interconversion"/>
    <property type="evidence" value="ECO:0007669"/>
    <property type="project" value="UniProtKB-UniPathway"/>
</dbReference>
<keyword evidence="3 8" id="KW-0489">Methyltransferase</keyword>
<dbReference type="GO" id="GO:0046872">
    <property type="term" value="F:metal ion binding"/>
    <property type="evidence" value="ECO:0007669"/>
    <property type="project" value="UniProtKB-KW"/>
</dbReference>
<gene>
    <name evidence="10" type="ORF">E3J62_06790</name>
</gene>
<dbReference type="Gene3D" id="3.20.20.330">
    <property type="entry name" value="Homocysteine-binding-like domain"/>
    <property type="match status" value="1"/>
</dbReference>